<proteinExistence type="predicted"/>
<evidence type="ECO:0000313" key="3">
    <source>
        <dbReference type="Proteomes" id="UP000324748"/>
    </source>
</evidence>
<gene>
    <name evidence="1" type="ORF">PGT21_026452</name>
    <name evidence="2" type="ORF">PGTUg99_011393</name>
</gene>
<name>A0A5B0RYY4_PUCGR</name>
<reference evidence="3 4" key="1">
    <citation type="submission" date="2019-05" db="EMBL/GenBank/DDBJ databases">
        <title>Emergence of the Ug99 lineage of the wheat stem rust pathogen through somatic hybridization.</title>
        <authorList>
            <person name="Li F."/>
            <person name="Upadhyaya N.M."/>
            <person name="Sperschneider J."/>
            <person name="Matny O."/>
            <person name="Nguyen-Phuc H."/>
            <person name="Mago R."/>
            <person name="Raley C."/>
            <person name="Miller M.E."/>
            <person name="Silverstein K.A.T."/>
            <person name="Henningsen E."/>
            <person name="Hirsch C.D."/>
            <person name="Visser B."/>
            <person name="Pretorius Z.A."/>
            <person name="Steffenson B.J."/>
            <person name="Schwessinger B."/>
            <person name="Dodds P.N."/>
            <person name="Figueroa M."/>
        </authorList>
    </citation>
    <scope>NUCLEOTIDE SEQUENCE [LARGE SCALE GENOMIC DNA]</scope>
    <source>
        <strain evidence="1">21-0</strain>
        <strain evidence="2 4">Ug99</strain>
    </source>
</reference>
<dbReference type="EMBL" id="VDEP01000104">
    <property type="protein sequence ID" value="KAA1131121.1"/>
    <property type="molecule type" value="Genomic_DNA"/>
</dbReference>
<evidence type="ECO:0000313" key="2">
    <source>
        <dbReference type="EMBL" id="KAA1131121.1"/>
    </source>
</evidence>
<dbReference type="Proteomes" id="UP000325313">
    <property type="component" value="Unassembled WGS sequence"/>
</dbReference>
<sequence>MSGCHNCGGPRLSWELGLRGCSAKSSGSASAAAVSYRKTEQLGHFRTLGGLPNQIKVEPLSLKTYSPRKLHI</sequence>
<dbReference type="AlphaFoldDB" id="A0A5B0RYY4"/>
<dbReference type="EMBL" id="VSWC01000131">
    <property type="protein sequence ID" value="KAA1080964.1"/>
    <property type="molecule type" value="Genomic_DNA"/>
</dbReference>
<evidence type="ECO:0000313" key="4">
    <source>
        <dbReference type="Proteomes" id="UP000325313"/>
    </source>
</evidence>
<keyword evidence="3" id="KW-1185">Reference proteome</keyword>
<dbReference type="Proteomes" id="UP000324748">
    <property type="component" value="Unassembled WGS sequence"/>
</dbReference>
<protein>
    <submittedName>
        <fullName evidence="2">Uncharacterized protein</fullName>
    </submittedName>
</protein>
<accession>A0A5B0RYY4</accession>
<comment type="caution">
    <text evidence="2">The sequence shown here is derived from an EMBL/GenBank/DDBJ whole genome shotgun (WGS) entry which is preliminary data.</text>
</comment>
<organism evidence="2 4">
    <name type="scientific">Puccinia graminis f. sp. tritici</name>
    <dbReference type="NCBI Taxonomy" id="56615"/>
    <lineage>
        <taxon>Eukaryota</taxon>
        <taxon>Fungi</taxon>
        <taxon>Dikarya</taxon>
        <taxon>Basidiomycota</taxon>
        <taxon>Pucciniomycotina</taxon>
        <taxon>Pucciniomycetes</taxon>
        <taxon>Pucciniales</taxon>
        <taxon>Pucciniaceae</taxon>
        <taxon>Puccinia</taxon>
    </lineage>
</organism>
<evidence type="ECO:0000313" key="1">
    <source>
        <dbReference type="EMBL" id="KAA1080964.1"/>
    </source>
</evidence>